<organism evidence="2 3">
    <name type="scientific">Methanobacterium lacus (strain AL-21)</name>
    <dbReference type="NCBI Taxonomy" id="877455"/>
    <lineage>
        <taxon>Archaea</taxon>
        <taxon>Methanobacteriati</taxon>
        <taxon>Methanobacteriota</taxon>
        <taxon>Methanomada group</taxon>
        <taxon>Methanobacteria</taxon>
        <taxon>Methanobacteriales</taxon>
        <taxon>Methanobacteriaceae</taxon>
        <taxon>Methanobacterium</taxon>
    </lineage>
</organism>
<dbReference type="RefSeq" id="WP_013643755.1">
    <property type="nucleotide sequence ID" value="NC_015216.1"/>
</dbReference>
<keyword evidence="1" id="KW-0812">Transmembrane</keyword>
<keyword evidence="2" id="KW-0808">Transferase</keyword>
<dbReference type="AlphaFoldDB" id="F0T7R7"/>
<evidence type="ECO:0000313" key="3">
    <source>
        <dbReference type="Proteomes" id="UP000007490"/>
    </source>
</evidence>
<keyword evidence="1" id="KW-1133">Transmembrane helix</keyword>
<name>F0T7R7_METLA</name>
<feature type="transmembrane region" description="Helical" evidence="1">
    <location>
        <begin position="169"/>
        <end position="185"/>
    </location>
</feature>
<dbReference type="STRING" id="877455.Metbo_0152"/>
<feature type="transmembrane region" description="Helical" evidence="1">
    <location>
        <begin position="130"/>
        <end position="157"/>
    </location>
</feature>
<gene>
    <name evidence="2" type="ordered locus">Metbo_0152</name>
</gene>
<dbReference type="KEGG" id="mel:Metbo_0152"/>
<dbReference type="GO" id="GO:0016779">
    <property type="term" value="F:nucleotidyltransferase activity"/>
    <property type="evidence" value="ECO:0007669"/>
    <property type="project" value="UniProtKB-KW"/>
</dbReference>
<dbReference type="eggNOG" id="arCOG01880">
    <property type="taxonomic scope" value="Archaea"/>
</dbReference>
<dbReference type="GO" id="GO:0004143">
    <property type="term" value="F:ATP-dependent diacylglycerol kinase activity"/>
    <property type="evidence" value="ECO:0007669"/>
    <property type="project" value="InterPro"/>
</dbReference>
<feature type="transmembrane region" description="Helical" evidence="1">
    <location>
        <begin position="70"/>
        <end position="87"/>
    </location>
</feature>
<evidence type="ECO:0000313" key="2">
    <source>
        <dbReference type="EMBL" id="ADZ08404.1"/>
    </source>
</evidence>
<dbReference type="OrthoDB" id="107330at2157"/>
<dbReference type="EMBL" id="CP002551">
    <property type="protein sequence ID" value="ADZ08404.1"/>
    <property type="molecule type" value="Genomic_DNA"/>
</dbReference>
<reference evidence="2 3" key="2">
    <citation type="journal article" date="2014" name="Int. J. Syst. Evol. Microbiol.">
        <title>Methanobacterium paludis sp. nov. and a novel strain of Methanobacterium lacus isolated from northern peatlands.</title>
        <authorList>
            <person name="Cadillo-Quiroz H."/>
            <person name="Brauer S.L."/>
            <person name="Goodson N."/>
            <person name="Yavitt J.B."/>
            <person name="Zinder S.H."/>
        </authorList>
    </citation>
    <scope>NUCLEOTIDE SEQUENCE [LARGE SCALE GENOMIC DNA]</scope>
    <source>
        <strain evidence="2 3">AL-21</strain>
    </source>
</reference>
<accession>F0T7R7</accession>
<keyword evidence="2" id="KW-0548">Nucleotidyltransferase</keyword>
<dbReference type="Proteomes" id="UP000007490">
    <property type="component" value="Chromosome"/>
</dbReference>
<keyword evidence="1" id="KW-0472">Membrane</keyword>
<feature type="transmembrane region" description="Helical" evidence="1">
    <location>
        <begin position="93"/>
        <end position="110"/>
    </location>
</feature>
<dbReference type="PANTHER" id="PTHR31303">
    <property type="entry name" value="CTP-DEPENDENT DIACYLGLYCEROL KINASE 1"/>
    <property type="match status" value="1"/>
</dbReference>
<keyword evidence="3" id="KW-1185">Reference proteome</keyword>
<dbReference type="PANTHER" id="PTHR31303:SF1">
    <property type="entry name" value="CTP-DEPENDENT DIACYLGLYCEROL KINASE 1"/>
    <property type="match status" value="1"/>
</dbReference>
<reference evidence="3" key="1">
    <citation type="submission" date="2011-02" db="EMBL/GenBank/DDBJ databases">
        <title>Complete sequence of Methanobacterium sp. AL-21.</title>
        <authorList>
            <consortium name="US DOE Joint Genome Institute"/>
            <person name="Lucas S."/>
            <person name="Copeland A."/>
            <person name="Lapidus A."/>
            <person name="Cheng J.-F."/>
            <person name="Goodwin L."/>
            <person name="Pitluck S."/>
            <person name="Chertkov O."/>
            <person name="Detter J.C."/>
            <person name="Han C."/>
            <person name="Tapia R."/>
            <person name="Land M."/>
            <person name="Hauser L."/>
            <person name="Kyrpides N."/>
            <person name="Ivanova N."/>
            <person name="Mikhailova N."/>
            <person name="Pagani I."/>
            <person name="Cadillo-Quiroz H."/>
            <person name="Imachi H."/>
            <person name="Zinder S."/>
            <person name="Liu W."/>
            <person name="Woyke T."/>
        </authorList>
    </citation>
    <scope>NUCLEOTIDE SEQUENCE [LARGE SCALE GENOMIC DNA]</scope>
    <source>
        <strain evidence="3">AL-21</strain>
    </source>
</reference>
<sequence length="186" mass="20566">MDKELVRQLIHASGVFVLILGLFLRIDILILLCVIMVVSVEIMFVLDKYMHIPVFSNIMSTCKRSEDERGFLYFFIGIIATLVIFSFNLTIAYSAILLLLIGDSLSTIIGKRFGNHKLPFNQSKSFEGSLAFFGAGLICCLIFLQPIPAVIGALAGTLTEAYSPIDDNIPIPLISAMIMTIVIYLP</sequence>
<proteinExistence type="predicted"/>
<protein>
    <submittedName>
        <fullName evidence="2">Phosphatidate cytidylyltransferase</fullName>
    </submittedName>
</protein>
<dbReference type="InterPro" id="IPR037997">
    <property type="entry name" value="Dgk1-like"/>
</dbReference>
<dbReference type="GeneID" id="10276578"/>
<evidence type="ECO:0000256" key="1">
    <source>
        <dbReference type="SAM" id="Phobius"/>
    </source>
</evidence>
<dbReference type="HOGENOM" id="CLU_031477_4_2_2"/>